<dbReference type="PANTHER" id="PTHR48047">
    <property type="entry name" value="GLYCOSYLTRANSFERASE"/>
    <property type="match status" value="1"/>
</dbReference>
<dbReference type="EMBL" id="JAXIOK010000017">
    <property type="protein sequence ID" value="KAK4750471.1"/>
    <property type="molecule type" value="Genomic_DNA"/>
</dbReference>
<reference evidence="4 5" key="1">
    <citation type="journal article" date="2023" name="Hortic Res">
        <title>Pangenome of water caltrop reveals structural variations and asymmetric subgenome divergence after allopolyploidization.</title>
        <authorList>
            <person name="Zhang X."/>
            <person name="Chen Y."/>
            <person name="Wang L."/>
            <person name="Yuan Y."/>
            <person name="Fang M."/>
            <person name="Shi L."/>
            <person name="Lu R."/>
            <person name="Comes H.P."/>
            <person name="Ma Y."/>
            <person name="Chen Y."/>
            <person name="Huang G."/>
            <person name="Zhou Y."/>
            <person name="Zheng Z."/>
            <person name="Qiu Y."/>
        </authorList>
    </citation>
    <scope>NUCLEOTIDE SEQUENCE [LARGE SCALE GENOMIC DNA]</scope>
    <source>
        <tissue evidence="4">Roots</tissue>
    </source>
</reference>
<dbReference type="SUPFAM" id="SSF53756">
    <property type="entry name" value="UDP-Glycosyltransferase/glycogen phosphorylase"/>
    <property type="match status" value="1"/>
</dbReference>
<sequence length="499" mass="54700">MFTTSEAYSLPVNSHTTMSATADRPHLLVYPFSSPGHIIPLLDLTERLISRGLSVTVLVTPPNLRLLQPLLSRHPTTNIDALVVPAPEPASSVMQHRLIHRFRAMQEHHSPAIISWFASRRNPPVAIISDFFLGWTLHLARQLGIPRIVFSPSAAFALSVDFSLWRDLPMNEHPQQEEDDEFVVTLSDLPNSPSYPWWQLSFVYRMFIRGDPVLEFHRDAMLANIDSWGAVFNSFAEIERPYLDYMEKRVLGRGRVWAVGPLLPPPVDGGSTKAVAERGGSSSVPVKDVVSWLDACSDLSVVYICFGSRMVLNGEQTAALAEALETSGVHFIWCVREDGSNSTGTVAEEESGAAVPEGFEDRTARRGLVIKGWAPQVLILQHRAVGSFVTHCGWNSVLEGLAAGVVMLTWPMGADQFSDAKLLVDQLGVGIRAHEREDRAPNPAELAQILVRSVDGSIPERARAGELREAAAAAVSRGGSSDKDLDALVEALKSEKINA</sequence>
<dbReference type="InterPro" id="IPR002213">
    <property type="entry name" value="UDP_glucos_trans"/>
</dbReference>
<comment type="caution">
    <text evidence="4">The sequence shown here is derived from an EMBL/GenBank/DDBJ whole genome shotgun (WGS) entry which is preliminary data.</text>
</comment>
<evidence type="ECO:0000313" key="5">
    <source>
        <dbReference type="Proteomes" id="UP001345219"/>
    </source>
</evidence>
<dbReference type="Proteomes" id="UP001345219">
    <property type="component" value="Chromosome 4"/>
</dbReference>
<organism evidence="4 5">
    <name type="scientific">Trapa incisa</name>
    <dbReference type="NCBI Taxonomy" id="236973"/>
    <lineage>
        <taxon>Eukaryota</taxon>
        <taxon>Viridiplantae</taxon>
        <taxon>Streptophyta</taxon>
        <taxon>Embryophyta</taxon>
        <taxon>Tracheophyta</taxon>
        <taxon>Spermatophyta</taxon>
        <taxon>Magnoliopsida</taxon>
        <taxon>eudicotyledons</taxon>
        <taxon>Gunneridae</taxon>
        <taxon>Pentapetalae</taxon>
        <taxon>rosids</taxon>
        <taxon>malvids</taxon>
        <taxon>Myrtales</taxon>
        <taxon>Lythraceae</taxon>
        <taxon>Trapa</taxon>
    </lineage>
</organism>
<keyword evidence="3" id="KW-0808">Transferase</keyword>
<gene>
    <name evidence="4" type="ORF">SAY87_003953</name>
</gene>
<dbReference type="CDD" id="cd03784">
    <property type="entry name" value="GT1_Gtf-like"/>
    <property type="match status" value="1"/>
</dbReference>
<keyword evidence="2" id="KW-0328">Glycosyltransferase</keyword>
<comment type="similarity">
    <text evidence="1">Belongs to the UDP-glycosyltransferase family.</text>
</comment>
<dbReference type="Gene3D" id="3.40.50.2000">
    <property type="entry name" value="Glycogen Phosphorylase B"/>
    <property type="match status" value="2"/>
</dbReference>
<accession>A0AAN7JN22</accession>
<dbReference type="FunFam" id="3.40.50.2000:FF:000064">
    <property type="entry name" value="Glycosyltransferase"/>
    <property type="match status" value="1"/>
</dbReference>
<name>A0AAN7JN22_9MYRT</name>
<dbReference type="GO" id="GO:0035251">
    <property type="term" value="F:UDP-glucosyltransferase activity"/>
    <property type="evidence" value="ECO:0007669"/>
    <property type="project" value="TreeGrafter"/>
</dbReference>
<protein>
    <submittedName>
        <fullName evidence="4">Uncharacterized protein</fullName>
    </submittedName>
</protein>
<dbReference type="Pfam" id="PF00201">
    <property type="entry name" value="UDPGT"/>
    <property type="match status" value="1"/>
</dbReference>
<dbReference type="PANTHER" id="PTHR48047:SF118">
    <property type="entry name" value="HEXOSYLTRANSFERASE-RELATED"/>
    <property type="match status" value="1"/>
</dbReference>
<dbReference type="AlphaFoldDB" id="A0AAN7JN22"/>
<evidence type="ECO:0000256" key="3">
    <source>
        <dbReference type="ARBA" id="ARBA00022679"/>
    </source>
</evidence>
<proteinExistence type="inferred from homology"/>
<evidence type="ECO:0000313" key="4">
    <source>
        <dbReference type="EMBL" id="KAK4750471.1"/>
    </source>
</evidence>
<keyword evidence="5" id="KW-1185">Reference proteome</keyword>
<evidence type="ECO:0000256" key="1">
    <source>
        <dbReference type="ARBA" id="ARBA00009995"/>
    </source>
</evidence>
<evidence type="ECO:0000256" key="2">
    <source>
        <dbReference type="ARBA" id="ARBA00022676"/>
    </source>
</evidence>